<dbReference type="PANTHER" id="PTHR43586:SF8">
    <property type="entry name" value="CYSTEINE DESULFURASE 1, CHLOROPLASTIC"/>
    <property type="match status" value="1"/>
</dbReference>
<keyword evidence="5" id="KW-1185">Reference proteome</keyword>
<dbReference type="InterPro" id="IPR000192">
    <property type="entry name" value="Aminotrans_V_dom"/>
</dbReference>
<name>A0AAD8ISP5_9APIA</name>
<accession>A0AAD8ISP5</accession>
<evidence type="ECO:0000256" key="2">
    <source>
        <dbReference type="SAM" id="SignalP"/>
    </source>
</evidence>
<dbReference type="InterPro" id="IPR015421">
    <property type="entry name" value="PyrdxlP-dep_Trfase_major"/>
</dbReference>
<evidence type="ECO:0000313" key="4">
    <source>
        <dbReference type="EMBL" id="KAK1390359.1"/>
    </source>
</evidence>
<gene>
    <name evidence="4" type="ORF">POM88_018537</name>
</gene>
<dbReference type="EMBL" id="JAUIZM010000004">
    <property type="protein sequence ID" value="KAK1390359.1"/>
    <property type="molecule type" value="Genomic_DNA"/>
</dbReference>
<keyword evidence="2" id="KW-0732">Signal</keyword>
<dbReference type="InterPro" id="IPR015424">
    <property type="entry name" value="PyrdxlP-dep_Trfase"/>
</dbReference>
<dbReference type="Proteomes" id="UP001237642">
    <property type="component" value="Unassembled WGS sequence"/>
</dbReference>
<dbReference type="SUPFAM" id="SSF53383">
    <property type="entry name" value="PLP-dependent transferases"/>
    <property type="match status" value="1"/>
</dbReference>
<reference evidence="4" key="2">
    <citation type="submission" date="2023-05" db="EMBL/GenBank/DDBJ databases">
        <authorList>
            <person name="Schelkunov M.I."/>
        </authorList>
    </citation>
    <scope>NUCLEOTIDE SEQUENCE</scope>
    <source>
        <strain evidence="4">Hsosn_3</strain>
        <tissue evidence="4">Leaf</tissue>
    </source>
</reference>
<comment type="caution">
    <text evidence="4">The sequence shown here is derived from an EMBL/GenBank/DDBJ whole genome shotgun (WGS) entry which is preliminary data.</text>
</comment>
<proteinExistence type="predicted"/>
<reference evidence="4" key="1">
    <citation type="submission" date="2023-02" db="EMBL/GenBank/DDBJ databases">
        <title>Genome of toxic invasive species Heracleum sosnowskyi carries increased number of genes despite the absence of recent whole-genome duplications.</title>
        <authorList>
            <person name="Schelkunov M."/>
            <person name="Shtratnikova V."/>
            <person name="Makarenko M."/>
            <person name="Klepikova A."/>
            <person name="Omelchenko D."/>
            <person name="Novikova G."/>
            <person name="Obukhova E."/>
            <person name="Bogdanov V."/>
            <person name="Penin A."/>
            <person name="Logacheva M."/>
        </authorList>
    </citation>
    <scope>NUCLEOTIDE SEQUENCE</scope>
    <source>
        <strain evidence="4">Hsosn_3</strain>
        <tissue evidence="4">Leaf</tissue>
    </source>
</reference>
<dbReference type="AlphaFoldDB" id="A0AAD8ISP5"/>
<evidence type="ECO:0000313" key="5">
    <source>
        <dbReference type="Proteomes" id="UP001237642"/>
    </source>
</evidence>
<evidence type="ECO:0000259" key="3">
    <source>
        <dbReference type="Pfam" id="PF00266"/>
    </source>
</evidence>
<dbReference type="PANTHER" id="PTHR43586">
    <property type="entry name" value="CYSTEINE DESULFURASE"/>
    <property type="match status" value="1"/>
</dbReference>
<feature type="signal peptide" evidence="2">
    <location>
        <begin position="1"/>
        <end position="20"/>
    </location>
</feature>
<dbReference type="Gene3D" id="3.40.640.10">
    <property type="entry name" value="Type I PLP-dependent aspartate aminotransferase-like (Major domain)"/>
    <property type="match status" value="1"/>
</dbReference>
<keyword evidence="1" id="KW-0663">Pyridoxal phosphate</keyword>
<sequence length="361" mass="40164">MALVPFIIILVLALGHPILGHQANHLESFTRSSRIVVTSPEQNSTKSRNDLIHKFRSFRSSENGVPETNSTEEKLFWLRSQVIGGNVVFETPFGERLLTYADHTSTSRSLRHIEDYILANVLPFYGNSHTSDSYVGQQTTRMVNEATKYIKKCLGGGQDDAPIFCGSGTTAAIKQLQEVMGINIPSILRERVLAELKKLVEIGLDKDGLLDTDDLILQLKHYSSTNRPMLGSFSDCSNVDGTYTDTRALAYLLHQYRAFACFDFAASGPYVEIDMRSGEMDGYDALFLSPPHKFVGGPGSPEILMMNKALYQLKSSPPSTCGGGTIKFVNFFSEKDTLYIEDIEEREDTNNPPCLQPRQVT</sequence>
<organism evidence="4 5">
    <name type="scientific">Heracleum sosnowskyi</name>
    <dbReference type="NCBI Taxonomy" id="360622"/>
    <lineage>
        <taxon>Eukaryota</taxon>
        <taxon>Viridiplantae</taxon>
        <taxon>Streptophyta</taxon>
        <taxon>Embryophyta</taxon>
        <taxon>Tracheophyta</taxon>
        <taxon>Spermatophyta</taxon>
        <taxon>Magnoliopsida</taxon>
        <taxon>eudicotyledons</taxon>
        <taxon>Gunneridae</taxon>
        <taxon>Pentapetalae</taxon>
        <taxon>asterids</taxon>
        <taxon>campanulids</taxon>
        <taxon>Apiales</taxon>
        <taxon>Apiaceae</taxon>
        <taxon>Apioideae</taxon>
        <taxon>apioid superclade</taxon>
        <taxon>Tordylieae</taxon>
        <taxon>Tordyliinae</taxon>
        <taxon>Heracleum</taxon>
    </lineage>
</organism>
<protein>
    <recommendedName>
        <fullName evidence="3">Aminotransferase class V domain-containing protein</fullName>
    </recommendedName>
</protein>
<evidence type="ECO:0000256" key="1">
    <source>
        <dbReference type="ARBA" id="ARBA00022898"/>
    </source>
</evidence>
<dbReference type="Pfam" id="PF00266">
    <property type="entry name" value="Aminotran_5"/>
    <property type="match status" value="1"/>
</dbReference>
<feature type="domain" description="Aminotransferase class V" evidence="3">
    <location>
        <begin position="100"/>
        <end position="333"/>
    </location>
</feature>
<feature type="chain" id="PRO_5041980827" description="Aminotransferase class V domain-containing protein" evidence="2">
    <location>
        <begin position="21"/>
        <end position="361"/>
    </location>
</feature>